<evidence type="ECO:0000313" key="2">
    <source>
        <dbReference type="EMBL" id="AFC32147.1"/>
    </source>
</evidence>
<accession>H6NDU8</accession>
<organism evidence="2 3">
    <name type="scientific">Paenibacillus mucilaginosus 3016</name>
    <dbReference type="NCBI Taxonomy" id="1116391"/>
    <lineage>
        <taxon>Bacteria</taxon>
        <taxon>Bacillati</taxon>
        <taxon>Bacillota</taxon>
        <taxon>Bacilli</taxon>
        <taxon>Bacillales</taxon>
        <taxon>Paenibacillaceae</taxon>
        <taxon>Paenibacillus</taxon>
    </lineage>
</organism>
<gene>
    <name evidence="2" type="ORF">PM3016_5447</name>
</gene>
<name>H6NDU8_9BACL</name>
<reference evidence="2 3" key="1">
    <citation type="journal article" date="2012" name="J. Bacteriol.">
        <title>Complete Genome Sequence of Paenibacillus mucilaginosus 3016, a Bacterium Functional as Microbial Fertilizer.</title>
        <authorList>
            <person name="Ma M."/>
            <person name="Wang Z."/>
            <person name="Li L."/>
            <person name="Jiang X."/>
            <person name="Guan D."/>
            <person name="Cao F."/>
            <person name="Chen H."/>
            <person name="Wang X."/>
            <person name="Shen D."/>
            <person name="Du B."/>
            <person name="Li J."/>
        </authorList>
    </citation>
    <scope>NUCLEOTIDE SEQUENCE [LARGE SCALE GENOMIC DNA]</scope>
    <source>
        <strain evidence="2 3">3016</strain>
    </source>
</reference>
<dbReference type="AlphaFoldDB" id="H6NDU8"/>
<sequence length="40" mass="4747">MSEHEVPNPDKFMWKSAEGLIIKRPEKKPKDEPPKEDKKE</sequence>
<feature type="compositionally biased region" description="Basic and acidic residues" evidence="1">
    <location>
        <begin position="21"/>
        <end position="40"/>
    </location>
</feature>
<dbReference type="STRING" id="1116391.PM3016_5447"/>
<protein>
    <submittedName>
        <fullName evidence="2">Uncharacterized protein</fullName>
    </submittedName>
</protein>
<proteinExistence type="predicted"/>
<evidence type="ECO:0000256" key="1">
    <source>
        <dbReference type="SAM" id="MobiDB-lite"/>
    </source>
</evidence>
<dbReference type="HOGENOM" id="CLU_3293518_0_0_9"/>
<dbReference type="EMBL" id="CP003235">
    <property type="protein sequence ID" value="AFC32147.1"/>
    <property type="molecule type" value="Genomic_DNA"/>
</dbReference>
<feature type="region of interest" description="Disordered" evidence="1">
    <location>
        <begin position="1"/>
        <end position="40"/>
    </location>
</feature>
<dbReference type="KEGG" id="pmq:PM3016_5447"/>
<evidence type="ECO:0000313" key="3">
    <source>
        <dbReference type="Proteomes" id="UP000007523"/>
    </source>
</evidence>
<dbReference type="Proteomes" id="UP000007523">
    <property type="component" value="Chromosome"/>
</dbReference>
<keyword evidence="3" id="KW-1185">Reference proteome</keyword>